<sequence length="44" mass="4755">MSILLWAGAIQYRYEKIFLFFICFSASSGMIGVAMGTSTGGISK</sequence>
<organism evidence="2 3">
    <name type="scientific">Paenibacillus algicola</name>
    <dbReference type="NCBI Taxonomy" id="2565926"/>
    <lineage>
        <taxon>Bacteria</taxon>
        <taxon>Bacillati</taxon>
        <taxon>Bacillota</taxon>
        <taxon>Bacilli</taxon>
        <taxon>Bacillales</taxon>
        <taxon>Paenibacillaceae</taxon>
        <taxon>Paenibacillus</taxon>
    </lineage>
</organism>
<dbReference type="AlphaFoldDB" id="A0A4P8XM74"/>
<evidence type="ECO:0000313" key="2">
    <source>
        <dbReference type="EMBL" id="QCT01329.1"/>
    </source>
</evidence>
<keyword evidence="3" id="KW-1185">Reference proteome</keyword>
<evidence type="ECO:0000256" key="1">
    <source>
        <dbReference type="SAM" id="Phobius"/>
    </source>
</evidence>
<dbReference type="EMBL" id="CP040396">
    <property type="protein sequence ID" value="QCT01329.1"/>
    <property type="molecule type" value="Genomic_DNA"/>
</dbReference>
<proteinExistence type="predicted"/>
<accession>A0A4P8XM74</accession>
<feature type="transmembrane region" description="Helical" evidence="1">
    <location>
        <begin position="17"/>
        <end position="36"/>
    </location>
</feature>
<dbReference type="Proteomes" id="UP000300879">
    <property type="component" value="Chromosome"/>
</dbReference>
<reference evidence="2 3" key="1">
    <citation type="submission" date="2019-05" db="EMBL/GenBank/DDBJ databases">
        <authorList>
            <person name="Chen C."/>
        </authorList>
    </citation>
    <scope>NUCLEOTIDE SEQUENCE [LARGE SCALE GENOMIC DNA]</scope>
    <source>
        <strain evidence="2 3">HB172198</strain>
    </source>
</reference>
<dbReference type="KEGG" id="palo:E6C60_0606"/>
<evidence type="ECO:0000313" key="3">
    <source>
        <dbReference type="Proteomes" id="UP000300879"/>
    </source>
</evidence>
<gene>
    <name evidence="2" type="ORF">E6C60_0606</name>
</gene>
<keyword evidence="1" id="KW-0472">Membrane</keyword>
<name>A0A4P8XM74_9BACL</name>
<protein>
    <submittedName>
        <fullName evidence="2">Uncharacterized protein</fullName>
    </submittedName>
</protein>
<keyword evidence="1" id="KW-1133">Transmembrane helix</keyword>
<keyword evidence="1" id="KW-0812">Transmembrane</keyword>